<reference evidence="2" key="1">
    <citation type="journal article" date="2019" name="Int. J. Syst. Evol. Microbiol.">
        <title>The Global Catalogue of Microorganisms (GCM) 10K type strain sequencing project: providing services to taxonomists for standard genome sequencing and annotation.</title>
        <authorList>
            <consortium name="The Broad Institute Genomics Platform"/>
            <consortium name="The Broad Institute Genome Sequencing Center for Infectious Disease"/>
            <person name="Wu L."/>
            <person name="Ma J."/>
        </authorList>
    </citation>
    <scope>NUCLEOTIDE SEQUENCE [LARGE SCALE GENOMIC DNA]</scope>
    <source>
        <strain evidence="2">CGMCC 1.3685</strain>
    </source>
</reference>
<evidence type="ECO:0000313" key="2">
    <source>
        <dbReference type="Proteomes" id="UP000606115"/>
    </source>
</evidence>
<sequence>MNMPTPGDKSASMLEDEALDDTLSSLAQQDITEHSAIYEQLLATLQSQLNSTEYRA</sequence>
<dbReference type="EMBL" id="BMKX01000008">
    <property type="protein sequence ID" value="GGJ69167.1"/>
    <property type="molecule type" value="Genomic_DNA"/>
</dbReference>
<dbReference type="Proteomes" id="UP000606115">
    <property type="component" value="Unassembled WGS sequence"/>
</dbReference>
<keyword evidence="2" id="KW-1185">Reference proteome</keyword>
<comment type="caution">
    <text evidence="1">The sequence shown here is derived from an EMBL/GenBank/DDBJ whole genome shotgun (WGS) entry which is preliminary data.</text>
</comment>
<accession>A0ABQ2DR43</accession>
<proteinExistence type="predicted"/>
<gene>
    <name evidence="1" type="ORF">GCM10007173_29880</name>
</gene>
<protein>
    <submittedName>
        <fullName evidence="1">Uncharacterized protein</fullName>
    </submittedName>
</protein>
<evidence type="ECO:0000313" key="1">
    <source>
        <dbReference type="EMBL" id="GGJ69167.1"/>
    </source>
</evidence>
<name>A0ABQ2DR43_9MICC</name>
<organism evidence="1 2">
    <name type="scientific">Glutamicibacter ardleyensis</name>
    <dbReference type="NCBI Taxonomy" id="225894"/>
    <lineage>
        <taxon>Bacteria</taxon>
        <taxon>Bacillati</taxon>
        <taxon>Actinomycetota</taxon>
        <taxon>Actinomycetes</taxon>
        <taxon>Micrococcales</taxon>
        <taxon>Micrococcaceae</taxon>
        <taxon>Glutamicibacter</taxon>
    </lineage>
</organism>